<dbReference type="STRING" id="1121942.SAMN02745148_00234"/>
<dbReference type="Proteomes" id="UP000184346">
    <property type="component" value="Unassembled WGS sequence"/>
</dbReference>
<dbReference type="Pfam" id="PF00156">
    <property type="entry name" value="Pribosyltran"/>
    <property type="match status" value="1"/>
</dbReference>
<reference evidence="2 3" key="1">
    <citation type="submission" date="2016-11" db="EMBL/GenBank/DDBJ databases">
        <authorList>
            <person name="Jaros S."/>
            <person name="Januszkiewicz K."/>
            <person name="Wedrychowicz H."/>
        </authorList>
    </citation>
    <scope>NUCLEOTIDE SEQUENCE [LARGE SCALE GENOMIC DNA]</scope>
    <source>
        <strain evidence="2 3">DSM 19980</strain>
    </source>
</reference>
<sequence>MNYKSYAGLSDDIFNNLDKVQYQGFELIVGIPRSGMIPAYMLSLFLNIDCTSLHDFIRNSKLAKGNTRSLRKEICNAWDAKKVLIVDDSVNTGASMEEVLDQIPEDCPCEITTLAVYGNAVGMAKVDVCLKYLSSPRVFQWNIWHHNVLQRACIALDGVIFNGLEEHLDKEENGMGLIQEVRPLVIPTYRINSLITKQHERYRKEIESWLSYYNITYDNLIMSGSVDKNETRSHQEYCKLKADYYKQDSRLYFFVESDFDHAVFIAKATGKSVFCTQANDLVRPSVREIVKHGKAYFFRINLARMRRVMKRWLPSL</sequence>
<dbReference type="AlphaFoldDB" id="A0A1M4SUM7"/>
<dbReference type="InterPro" id="IPR029057">
    <property type="entry name" value="PRTase-like"/>
</dbReference>
<evidence type="ECO:0000313" key="2">
    <source>
        <dbReference type="EMBL" id="SHE35923.1"/>
    </source>
</evidence>
<dbReference type="InterPro" id="IPR000836">
    <property type="entry name" value="PRTase_dom"/>
</dbReference>
<accession>A0A1M4SUM7</accession>
<gene>
    <name evidence="2" type="ORF">SAMN02745148_00234</name>
</gene>
<dbReference type="GO" id="GO:0016757">
    <property type="term" value="F:glycosyltransferase activity"/>
    <property type="evidence" value="ECO:0007669"/>
    <property type="project" value="UniProtKB-KW"/>
</dbReference>
<protein>
    <submittedName>
        <fullName evidence="2">Hypoxanthine phosphoribosyltransferase</fullName>
    </submittedName>
</protein>
<keyword evidence="2" id="KW-0328">Glycosyltransferase</keyword>
<dbReference type="RefSeq" id="WP_175546912.1">
    <property type="nucleotide sequence ID" value="NZ_FQUJ01000002.1"/>
</dbReference>
<dbReference type="Gene3D" id="3.40.50.2020">
    <property type="match status" value="1"/>
</dbReference>
<dbReference type="EMBL" id="FQUJ01000002">
    <property type="protein sequence ID" value="SHE35923.1"/>
    <property type="molecule type" value="Genomic_DNA"/>
</dbReference>
<proteinExistence type="predicted"/>
<evidence type="ECO:0000259" key="1">
    <source>
        <dbReference type="Pfam" id="PF00156"/>
    </source>
</evidence>
<evidence type="ECO:0000313" key="3">
    <source>
        <dbReference type="Proteomes" id="UP000184346"/>
    </source>
</evidence>
<name>A0A1M4SUM7_9GAMM</name>
<organism evidence="2 3">
    <name type="scientific">Modicisalibacter ilicicola DSM 19980</name>
    <dbReference type="NCBI Taxonomy" id="1121942"/>
    <lineage>
        <taxon>Bacteria</taxon>
        <taxon>Pseudomonadati</taxon>
        <taxon>Pseudomonadota</taxon>
        <taxon>Gammaproteobacteria</taxon>
        <taxon>Oceanospirillales</taxon>
        <taxon>Halomonadaceae</taxon>
        <taxon>Modicisalibacter</taxon>
    </lineage>
</organism>
<dbReference type="CDD" id="cd06223">
    <property type="entry name" value="PRTases_typeI"/>
    <property type="match status" value="1"/>
</dbReference>
<keyword evidence="3" id="KW-1185">Reference proteome</keyword>
<dbReference type="SUPFAM" id="SSF53271">
    <property type="entry name" value="PRTase-like"/>
    <property type="match status" value="1"/>
</dbReference>
<keyword evidence="2" id="KW-0808">Transferase</keyword>
<feature type="domain" description="Phosphoribosyltransferase" evidence="1">
    <location>
        <begin position="27"/>
        <end position="145"/>
    </location>
</feature>